<dbReference type="GO" id="GO:0031380">
    <property type="term" value="C:nuclear RNA-directed RNA polymerase complex"/>
    <property type="evidence" value="ECO:0007669"/>
    <property type="project" value="TreeGrafter"/>
</dbReference>
<dbReference type="InterPro" id="IPR045055">
    <property type="entry name" value="DNA2/NAM7-like"/>
</dbReference>
<evidence type="ECO:0000313" key="1">
    <source>
        <dbReference type="EMBL" id="CAC5423360.1"/>
    </source>
</evidence>
<evidence type="ECO:0000313" key="2">
    <source>
        <dbReference type="Proteomes" id="UP000507470"/>
    </source>
</evidence>
<dbReference type="Proteomes" id="UP000507470">
    <property type="component" value="Unassembled WGS sequence"/>
</dbReference>
<accession>A0A6J8ESA8</accession>
<dbReference type="PANTHER" id="PTHR10887">
    <property type="entry name" value="DNA2/NAM7 HELICASE FAMILY"/>
    <property type="match status" value="1"/>
</dbReference>
<keyword evidence="2" id="KW-1185">Reference proteome</keyword>
<sequence>MKKGPQITIIEEAAEVIEAHIVTAINPACEHLIFIGDHKHLEPKHHYVINNGIPYTCLQRQHKMRPEISELMRHMYPKLYDNENVLEYDNIKGIRQNMYFITHDYHEQYNGDGKSFSNEHEAEYVEASSTLTKKSKGWQTVVQKIKSNNKANTNHAYPKQDCGTSFGKALPLYCQNHPEQDRIMAELLWDFDRAPEGGCALFCELRLECRHVCRLRCHPFDKDHKEYECRTMCPKVCKDGHKCKKRCHFPKNLVTVK</sequence>
<reference evidence="1 2" key="1">
    <citation type="submission" date="2020-06" db="EMBL/GenBank/DDBJ databases">
        <authorList>
            <person name="Li R."/>
            <person name="Bekaert M."/>
        </authorList>
    </citation>
    <scope>NUCLEOTIDE SEQUENCE [LARGE SCALE GENOMIC DNA]</scope>
    <source>
        <strain evidence="2">wild</strain>
    </source>
</reference>
<dbReference type="GO" id="GO:0031048">
    <property type="term" value="P:regulatory ncRNA-mediated heterochromatin formation"/>
    <property type="evidence" value="ECO:0007669"/>
    <property type="project" value="TreeGrafter"/>
</dbReference>
<name>A0A6J8ESA8_MYTCO</name>
<dbReference type="InterPro" id="IPR027417">
    <property type="entry name" value="P-loop_NTPase"/>
</dbReference>
<protein>
    <recommendedName>
        <fullName evidence="3">NFX1-type zinc finger-containing protein 1</fullName>
    </recommendedName>
</protein>
<gene>
    <name evidence="1" type="ORF">MCOR_55337</name>
</gene>
<proteinExistence type="predicted"/>
<dbReference type="Gene3D" id="3.40.50.300">
    <property type="entry name" value="P-loop containing nucleotide triphosphate hydrolases"/>
    <property type="match status" value="2"/>
</dbReference>
<dbReference type="EMBL" id="CACVKT020009779">
    <property type="protein sequence ID" value="CAC5423360.1"/>
    <property type="molecule type" value="Genomic_DNA"/>
</dbReference>
<dbReference type="AlphaFoldDB" id="A0A6J8ESA8"/>
<dbReference type="PANTHER" id="PTHR10887:SF341">
    <property type="entry name" value="NFX1-TYPE ZINC FINGER-CONTAINING PROTEIN 1"/>
    <property type="match status" value="1"/>
</dbReference>
<evidence type="ECO:0008006" key="3">
    <source>
        <dbReference type="Google" id="ProtNLM"/>
    </source>
</evidence>
<dbReference type="OrthoDB" id="6144670at2759"/>
<organism evidence="1 2">
    <name type="scientific">Mytilus coruscus</name>
    <name type="common">Sea mussel</name>
    <dbReference type="NCBI Taxonomy" id="42192"/>
    <lineage>
        <taxon>Eukaryota</taxon>
        <taxon>Metazoa</taxon>
        <taxon>Spiralia</taxon>
        <taxon>Lophotrochozoa</taxon>
        <taxon>Mollusca</taxon>
        <taxon>Bivalvia</taxon>
        <taxon>Autobranchia</taxon>
        <taxon>Pteriomorphia</taxon>
        <taxon>Mytilida</taxon>
        <taxon>Mytiloidea</taxon>
        <taxon>Mytilidae</taxon>
        <taxon>Mytilinae</taxon>
        <taxon>Mytilus</taxon>
    </lineage>
</organism>